<dbReference type="AlphaFoldDB" id="J0WTG5"/>
<dbReference type="InParanoid" id="J0WTG5"/>
<protein>
    <submittedName>
        <fullName evidence="2">Uncharacterized protein</fullName>
    </submittedName>
</protein>
<proteinExistence type="predicted"/>
<feature type="non-terminal residue" evidence="2">
    <location>
        <position position="1"/>
    </location>
</feature>
<gene>
    <name evidence="2" type="ORF">AURDEDRAFT_73929</name>
</gene>
<evidence type="ECO:0000256" key="1">
    <source>
        <dbReference type="SAM" id="MobiDB-lite"/>
    </source>
</evidence>
<name>J0WTG5_AURST</name>
<feature type="compositionally biased region" description="Low complexity" evidence="1">
    <location>
        <begin position="955"/>
        <end position="968"/>
    </location>
</feature>
<dbReference type="eggNOG" id="ENOG502SJ45">
    <property type="taxonomic scope" value="Eukaryota"/>
</dbReference>
<dbReference type="KEGG" id="adl:AURDEDRAFT_73929"/>
<dbReference type="Proteomes" id="UP000006514">
    <property type="component" value="Unassembled WGS sequence"/>
</dbReference>
<evidence type="ECO:0000313" key="3">
    <source>
        <dbReference type="Proteomes" id="UP000006514"/>
    </source>
</evidence>
<organism evidence="2 3">
    <name type="scientific">Auricularia subglabra (strain TFB-10046 / SS5)</name>
    <name type="common">White-rot fungus</name>
    <name type="synonym">Auricularia delicata (strain TFB10046)</name>
    <dbReference type="NCBI Taxonomy" id="717982"/>
    <lineage>
        <taxon>Eukaryota</taxon>
        <taxon>Fungi</taxon>
        <taxon>Dikarya</taxon>
        <taxon>Basidiomycota</taxon>
        <taxon>Agaricomycotina</taxon>
        <taxon>Agaricomycetes</taxon>
        <taxon>Auriculariales</taxon>
        <taxon>Auriculariaceae</taxon>
        <taxon>Auricularia</taxon>
    </lineage>
</organism>
<dbReference type="OMA" id="IAMEFAN"/>
<dbReference type="EMBL" id="JH687855">
    <property type="protein sequence ID" value="EJD36693.1"/>
    <property type="molecule type" value="Genomic_DNA"/>
</dbReference>
<feature type="region of interest" description="Disordered" evidence="1">
    <location>
        <begin position="933"/>
        <end position="1006"/>
    </location>
</feature>
<evidence type="ECO:0000313" key="2">
    <source>
        <dbReference type="EMBL" id="EJD36693.1"/>
    </source>
</evidence>
<sequence length="1006" mass="112555">WFPYPNKTMFFVDLLDSLPRLRLSDAHMQMIIFVLNQCGARDVPSFYALRKFQELLREKCAPATVQHRSVHGNIFYSNDIRDTIAMEFANPQIAPHFHPYPEIQPNGISEAWEASRWREIPRDLLPPMMALGNQHFFLDELAQLANGQFIVPHEWVTVQGARCGLCRTVTFSELTGLATIGAVADLITVPIADFRLTFPELLAGNAIPALAGALFKLRSTASAMPNPLREVADGDELFTVFVNLWADDVSGNVSKQYNKHINIYVSNMGLPAALLQQEYFVRFVSTSPNATAPEQFSAIKEHILDTHKAPRQCYNAVSRRTCKFRIVAQALPGDNPQQSENCSHAGGMSTCHCRRCKNVRRPAEDDGTNAWFVNNFEPGEPRTAAETLRFIEEQFDIACSGVASAVKAAQTATGVRDSIASVWIDKLVEEARRLQSAGKESPEVIAENLMIWLWNQPGDKFHPLLEWAGLDPHSDTPVEILHTILLGIAKYVWYGLHSSWTDAMQALFVIRLQSTDISGLSIPPFRAAYMMQYRNNLIGKHFKALLQTQIFHLHELVSDQQFKLAKSAGALAAHIWFERIHDMDQYLSDLRILIANVLDAFTELDPTRIITKAKLHVLTHLPDDIPRLGPGVRFATEIYECFNAIFRMCSVLSNHQAPSRDIAIALANMDRMKHMISGGFWKEGDEWAQASDDVRRVLQDHPIVQRHFGWAPPVVHIPGEVKPYKLSPADETILNRCEPHVAATELNITHTAWKEGVSVVAEAGDICKVSAWVVHIGRISKIHVPIVEGSMALTKPLIALSRYSVAATLHPDFEMPYLRPATGSNGNKDIVLATNVRFIINVQHDCRAAGCQPTASRAVRQERQETDQQALSIQHASKEYWVMNTHAFHNAVLLRRVLGRNLTAPKLNTPNRDEWLKEKEVEARYTLVTKQQEATAKAAETRARNRLAKQKGDADAAAAPETSSAAEGQVNEGAQTRSRGKKRREDAADDDAAPPQAPSAKRRKQR</sequence>
<reference evidence="3" key="1">
    <citation type="journal article" date="2012" name="Science">
        <title>The Paleozoic origin of enzymatic lignin decomposition reconstructed from 31 fungal genomes.</title>
        <authorList>
            <person name="Floudas D."/>
            <person name="Binder M."/>
            <person name="Riley R."/>
            <person name="Barry K."/>
            <person name="Blanchette R.A."/>
            <person name="Henrissat B."/>
            <person name="Martinez A.T."/>
            <person name="Otillar R."/>
            <person name="Spatafora J.W."/>
            <person name="Yadav J.S."/>
            <person name="Aerts A."/>
            <person name="Benoit I."/>
            <person name="Boyd A."/>
            <person name="Carlson A."/>
            <person name="Copeland A."/>
            <person name="Coutinho P.M."/>
            <person name="de Vries R.P."/>
            <person name="Ferreira P."/>
            <person name="Findley K."/>
            <person name="Foster B."/>
            <person name="Gaskell J."/>
            <person name="Glotzer D."/>
            <person name="Gorecki P."/>
            <person name="Heitman J."/>
            <person name="Hesse C."/>
            <person name="Hori C."/>
            <person name="Igarashi K."/>
            <person name="Jurgens J.A."/>
            <person name="Kallen N."/>
            <person name="Kersten P."/>
            <person name="Kohler A."/>
            <person name="Kuees U."/>
            <person name="Kumar T.K.A."/>
            <person name="Kuo A."/>
            <person name="LaButti K."/>
            <person name="Larrondo L.F."/>
            <person name="Lindquist E."/>
            <person name="Ling A."/>
            <person name="Lombard V."/>
            <person name="Lucas S."/>
            <person name="Lundell T."/>
            <person name="Martin R."/>
            <person name="McLaughlin D.J."/>
            <person name="Morgenstern I."/>
            <person name="Morin E."/>
            <person name="Murat C."/>
            <person name="Nagy L.G."/>
            <person name="Nolan M."/>
            <person name="Ohm R.A."/>
            <person name="Patyshakuliyeva A."/>
            <person name="Rokas A."/>
            <person name="Ruiz-Duenas F.J."/>
            <person name="Sabat G."/>
            <person name="Salamov A."/>
            <person name="Samejima M."/>
            <person name="Schmutz J."/>
            <person name="Slot J.C."/>
            <person name="St John F."/>
            <person name="Stenlid J."/>
            <person name="Sun H."/>
            <person name="Sun S."/>
            <person name="Syed K."/>
            <person name="Tsang A."/>
            <person name="Wiebenga A."/>
            <person name="Young D."/>
            <person name="Pisabarro A."/>
            <person name="Eastwood D.C."/>
            <person name="Martin F."/>
            <person name="Cullen D."/>
            <person name="Grigoriev I.V."/>
            <person name="Hibbett D.S."/>
        </authorList>
    </citation>
    <scope>NUCLEOTIDE SEQUENCE [LARGE SCALE GENOMIC DNA]</scope>
    <source>
        <strain evidence="3">TFB10046</strain>
    </source>
</reference>
<dbReference type="PANTHER" id="PTHR31912:SF34">
    <property type="entry name" value="NOTOCHORD-RELATED PROTEIN"/>
    <property type="match status" value="1"/>
</dbReference>
<dbReference type="PANTHER" id="PTHR31912">
    <property type="entry name" value="IP13529P"/>
    <property type="match status" value="1"/>
</dbReference>
<accession>J0WTG5</accession>
<dbReference type="OrthoDB" id="2246127at2759"/>
<keyword evidence="3" id="KW-1185">Reference proteome</keyword>